<sequence length="85" mass="10005">MIKTIAHYVKNDSLDIQVKRSWILIIFIKFLTTAIIGHKYLEKMGIYIGEVVLVGLILFTIIDELRIECSGKYKDHIKNYYRNKT</sequence>
<keyword evidence="1" id="KW-1133">Transmembrane helix</keyword>
<evidence type="ECO:0000313" key="2">
    <source>
        <dbReference type="EMBL" id="GLI57930.1"/>
    </source>
</evidence>
<protein>
    <submittedName>
        <fullName evidence="2">Uncharacterized protein</fullName>
    </submittedName>
</protein>
<dbReference type="RefSeq" id="WP_281837607.1">
    <property type="nucleotide sequence ID" value="NZ_BSDY01000029.1"/>
</dbReference>
<comment type="caution">
    <text evidence="2">The sequence shown here is derived from an EMBL/GenBank/DDBJ whole genome shotgun (WGS) entry which is preliminary data.</text>
</comment>
<organism evidence="2 3">
    <name type="scientific">Propionigenium maris DSM 9537</name>
    <dbReference type="NCBI Taxonomy" id="1123000"/>
    <lineage>
        <taxon>Bacteria</taxon>
        <taxon>Fusobacteriati</taxon>
        <taxon>Fusobacteriota</taxon>
        <taxon>Fusobacteriia</taxon>
        <taxon>Fusobacteriales</taxon>
        <taxon>Fusobacteriaceae</taxon>
        <taxon>Propionigenium</taxon>
    </lineage>
</organism>
<keyword evidence="3" id="KW-1185">Reference proteome</keyword>
<evidence type="ECO:0000256" key="1">
    <source>
        <dbReference type="SAM" id="Phobius"/>
    </source>
</evidence>
<keyword evidence="1" id="KW-0812">Transmembrane</keyword>
<feature type="transmembrane region" description="Helical" evidence="1">
    <location>
        <begin position="21"/>
        <end position="38"/>
    </location>
</feature>
<dbReference type="AlphaFoldDB" id="A0A9W6GPN8"/>
<dbReference type="EMBL" id="BSDY01000029">
    <property type="protein sequence ID" value="GLI57930.1"/>
    <property type="molecule type" value="Genomic_DNA"/>
</dbReference>
<gene>
    <name evidence="2" type="ORF">PM10SUCC1_34440</name>
</gene>
<reference evidence="2" key="1">
    <citation type="submission" date="2022-12" db="EMBL/GenBank/DDBJ databases">
        <title>Reference genome sequencing for broad-spectrum identification of bacterial and archaeal isolates by mass spectrometry.</title>
        <authorList>
            <person name="Sekiguchi Y."/>
            <person name="Tourlousse D.M."/>
        </authorList>
    </citation>
    <scope>NUCLEOTIDE SEQUENCE</scope>
    <source>
        <strain evidence="2">10succ1</strain>
    </source>
</reference>
<accession>A0A9W6GPN8</accession>
<proteinExistence type="predicted"/>
<feature type="transmembrane region" description="Helical" evidence="1">
    <location>
        <begin position="44"/>
        <end position="62"/>
    </location>
</feature>
<evidence type="ECO:0000313" key="3">
    <source>
        <dbReference type="Proteomes" id="UP001144471"/>
    </source>
</evidence>
<dbReference type="Proteomes" id="UP001144471">
    <property type="component" value="Unassembled WGS sequence"/>
</dbReference>
<keyword evidence="1" id="KW-0472">Membrane</keyword>
<name>A0A9W6GPN8_9FUSO</name>